<keyword evidence="8" id="KW-1185">Reference proteome</keyword>
<keyword evidence="1" id="KW-0805">Transcription regulation</keyword>
<dbReference type="AlphaFoldDB" id="A0AAE6Y955"/>
<evidence type="ECO:0000313" key="8">
    <source>
        <dbReference type="Proteomes" id="UP000190306"/>
    </source>
</evidence>
<gene>
    <name evidence="6" type="ORF">AFM16_19970</name>
    <name evidence="7" type="ORF">HCX60_20305</name>
</gene>
<accession>A0AAE6Y955</accession>
<dbReference type="InterPro" id="IPR036271">
    <property type="entry name" value="Tet_transcr_reg_TetR-rel_C_sf"/>
</dbReference>
<dbReference type="Gene3D" id="1.10.357.10">
    <property type="entry name" value="Tetracycline Repressor, domain 2"/>
    <property type="match status" value="1"/>
</dbReference>
<protein>
    <submittedName>
        <fullName evidence="7">TetR/AcrR family transcriptional regulator</fullName>
    </submittedName>
</protein>
<keyword evidence="2 4" id="KW-0238">DNA-binding</keyword>
<dbReference type="RefSeq" id="WP_143648406.1">
    <property type="nucleotide sequence ID" value="NZ_CM007717.1"/>
</dbReference>
<organism evidence="7 9">
    <name type="scientific">Streptomyces antibioticus</name>
    <dbReference type="NCBI Taxonomy" id="1890"/>
    <lineage>
        <taxon>Bacteria</taxon>
        <taxon>Bacillati</taxon>
        <taxon>Actinomycetota</taxon>
        <taxon>Actinomycetes</taxon>
        <taxon>Kitasatosporales</taxon>
        <taxon>Streptomycetaceae</taxon>
        <taxon>Streptomyces</taxon>
    </lineage>
</organism>
<sequence length="192" mass="20312">MQVRAARTREAIIRGAAECIDAQGYRGASLAAICRSSAVSVGALVFHFRDKSGLAEAVVEAGSATARAVAEAAAREDDSPLHAVGTLLRALTVLLREDVVVRAGALLARERPDIAARWHDAWTPRLTALVAQADTRGELAPGAEPGLVTALADHLLTAAEARRPGQRPDLDPGQEITRLWALIQHGIARRGI</sequence>
<evidence type="ECO:0000256" key="1">
    <source>
        <dbReference type="ARBA" id="ARBA00023015"/>
    </source>
</evidence>
<dbReference type="EMBL" id="LHQL01000010">
    <property type="protein sequence ID" value="OOQ50169.1"/>
    <property type="molecule type" value="Genomic_DNA"/>
</dbReference>
<dbReference type="Proteomes" id="UP000502504">
    <property type="component" value="Chromosome"/>
</dbReference>
<evidence type="ECO:0000313" key="6">
    <source>
        <dbReference type="EMBL" id="OOQ50169.1"/>
    </source>
</evidence>
<evidence type="ECO:0000313" key="9">
    <source>
        <dbReference type="Proteomes" id="UP000502504"/>
    </source>
</evidence>
<evidence type="ECO:0000256" key="2">
    <source>
        <dbReference type="ARBA" id="ARBA00023125"/>
    </source>
</evidence>
<dbReference type="GO" id="GO:0000976">
    <property type="term" value="F:transcription cis-regulatory region binding"/>
    <property type="evidence" value="ECO:0007669"/>
    <property type="project" value="TreeGrafter"/>
</dbReference>
<evidence type="ECO:0000259" key="5">
    <source>
        <dbReference type="PROSITE" id="PS50977"/>
    </source>
</evidence>
<reference evidence="7 9" key="2">
    <citation type="submission" date="2020-03" db="EMBL/GenBank/DDBJ databases">
        <title>Is there a link between lipid content and antibiotic production in Streptomyces?</title>
        <authorList>
            <person name="David M."/>
            <person name="Lejeune C."/>
            <person name="Abreu S."/>
            <person name="Thibessard A."/>
            <person name="Leblond P."/>
            <person name="Chaminade P."/>
            <person name="Virolle M.-J."/>
        </authorList>
    </citation>
    <scope>NUCLEOTIDE SEQUENCE [LARGE SCALE GENOMIC DNA]</scope>
    <source>
        <strain evidence="7 9">DSM 41481</strain>
    </source>
</reference>
<dbReference type="Pfam" id="PF00440">
    <property type="entry name" value="TetR_N"/>
    <property type="match status" value="1"/>
</dbReference>
<dbReference type="EMBL" id="CP050692">
    <property type="protein sequence ID" value="QIT45588.1"/>
    <property type="molecule type" value="Genomic_DNA"/>
</dbReference>
<dbReference type="PANTHER" id="PTHR30055:SF234">
    <property type="entry name" value="HTH-TYPE TRANSCRIPTIONAL REGULATOR BETI"/>
    <property type="match status" value="1"/>
</dbReference>
<reference evidence="6 8" key="1">
    <citation type="submission" date="2015-07" db="EMBL/GenBank/DDBJ databases">
        <title>Draft Genome Sequence of Streptomyces antibioticus, IMRU 3720 reveals insights in the evolution of actinomycin biosynthetic gene clusters in Streptomyces.</title>
        <authorList>
            <person name="Crnovcic I."/>
            <person name="Ruckert C."/>
            <person name="Kalinowksi J."/>
            <person name="Keller U."/>
        </authorList>
    </citation>
    <scope>NUCLEOTIDE SEQUENCE [LARGE SCALE GENOMIC DNA]</scope>
    <source>
        <strain evidence="6 8">DSM 41481</strain>
    </source>
</reference>
<dbReference type="InterPro" id="IPR001647">
    <property type="entry name" value="HTH_TetR"/>
</dbReference>
<keyword evidence="3" id="KW-0804">Transcription</keyword>
<dbReference type="SUPFAM" id="SSF48498">
    <property type="entry name" value="Tetracyclin repressor-like, C-terminal domain"/>
    <property type="match status" value="1"/>
</dbReference>
<evidence type="ECO:0000313" key="7">
    <source>
        <dbReference type="EMBL" id="QIT45588.1"/>
    </source>
</evidence>
<dbReference type="Proteomes" id="UP000190306">
    <property type="component" value="Chromosome"/>
</dbReference>
<dbReference type="InterPro" id="IPR050109">
    <property type="entry name" value="HTH-type_TetR-like_transc_reg"/>
</dbReference>
<dbReference type="InterPro" id="IPR009057">
    <property type="entry name" value="Homeodomain-like_sf"/>
</dbReference>
<evidence type="ECO:0000256" key="3">
    <source>
        <dbReference type="ARBA" id="ARBA00023163"/>
    </source>
</evidence>
<feature type="DNA-binding region" description="H-T-H motif" evidence="4">
    <location>
        <begin position="29"/>
        <end position="48"/>
    </location>
</feature>
<proteinExistence type="predicted"/>
<dbReference type="GO" id="GO:0003700">
    <property type="term" value="F:DNA-binding transcription factor activity"/>
    <property type="evidence" value="ECO:0007669"/>
    <property type="project" value="TreeGrafter"/>
</dbReference>
<evidence type="ECO:0000256" key="4">
    <source>
        <dbReference type="PROSITE-ProRule" id="PRU00335"/>
    </source>
</evidence>
<dbReference type="PANTHER" id="PTHR30055">
    <property type="entry name" value="HTH-TYPE TRANSCRIPTIONAL REGULATOR RUTR"/>
    <property type="match status" value="1"/>
</dbReference>
<dbReference type="PROSITE" id="PS50977">
    <property type="entry name" value="HTH_TETR_2"/>
    <property type="match status" value="1"/>
</dbReference>
<name>A0AAE6Y955_STRAT</name>
<dbReference type="SUPFAM" id="SSF46689">
    <property type="entry name" value="Homeodomain-like"/>
    <property type="match status" value="1"/>
</dbReference>
<feature type="domain" description="HTH tetR-type" evidence="5">
    <location>
        <begin position="6"/>
        <end position="66"/>
    </location>
</feature>